<organism evidence="2 3">
    <name type="scientific">Parafannyhessea umbonata</name>
    <dbReference type="NCBI Taxonomy" id="604330"/>
    <lineage>
        <taxon>Bacteria</taxon>
        <taxon>Bacillati</taxon>
        <taxon>Actinomycetota</taxon>
        <taxon>Coriobacteriia</taxon>
        <taxon>Coriobacteriales</taxon>
        <taxon>Atopobiaceae</taxon>
        <taxon>Parafannyhessea</taxon>
    </lineage>
</organism>
<dbReference type="Pfam" id="PF13173">
    <property type="entry name" value="AAA_14"/>
    <property type="match status" value="1"/>
</dbReference>
<dbReference type="SUPFAM" id="SSF52540">
    <property type="entry name" value="P-loop containing nucleoside triphosphate hydrolases"/>
    <property type="match status" value="1"/>
</dbReference>
<feature type="domain" description="AAA" evidence="1">
    <location>
        <begin position="19"/>
        <end position="153"/>
    </location>
</feature>
<dbReference type="PANTHER" id="PTHR33295">
    <property type="entry name" value="ATPASE"/>
    <property type="match status" value="1"/>
</dbReference>
<dbReference type="EMBL" id="LT629759">
    <property type="protein sequence ID" value="SDS03390.1"/>
    <property type="molecule type" value="Genomic_DNA"/>
</dbReference>
<evidence type="ECO:0000313" key="3">
    <source>
        <dbReference type="Proteomes" id="UP000199480"/>
    </source>
</evidence>
<protein>
    <recommendedName>
        <fullName evidence="1">AAA domain-containing protein</fullName>
    </recommendedName>
</protein>
<reference evidence="3" key="1">
    <citation type="submission" date="2016-10" db="EMBL/GenBank/DDBJ databases">
        <authorList>
            <person name="Varghese N."/>
            <person name="Submissions S."/>
        </authorList>
    </citation>
    <scope>NUCLEOTIDE SEQUENCE [LARGE SCALE GENOMIC DNA]</scope>
    <source>
        <strain evidence="3">DSM 22620</strain>
    </source>
</reference>
<dbReference type="PANTHER" id="PTHR33295:SF7">
    <property type="entry name" value="ATPASE"/>
    <property type="match status" value="1"/>
</dbReference>
<dbReference type="AlphaFoldDB" id="A0A1H1NX70"/>
<gene>
    <name evidence="2" type="ORF">SAMN04489857_2011</name>
</gene>
<dbReference type="Proteomes" id="UP000199480">
    <property type="component" value="Chromosome I"/>
</dbReference>
<evidence type="ECO:0000313" key="2">
    <source>
        <dbReference type="EMBL" id="SDS03390.1"/>
    </source>
</evidence>
<evidence type="ECO:0000259" key="1">
    <source>
        <dbReference type="Pfam" id="PF13173"/>
    </source>
</evidence>
<name>A0A1H1NX70_9ACTN</name>
<dbReference type="RefSeq" id="WP_245719273.1">
    <property type="nucleotide sequence ID" value="NZ_LT629759.1"/>
</dbReference>
<proteinExistence type="predicted"/>
<accession>A0A1H1NX70</accession>
<dbReference type="InterPro" id="IPR041682">
    <property type="entry name" value="AAA_14"/>
</dbReference>
<dbReference type="InterPro" id="IPR027417">
    <property type="entry name" value="P-loop_NTPase"/>
</dbReference>
<dbReference type="GeneID" id="78501337"/>
<sequence>MRRGFEQTIEGWWQSQDPRPLLIRGARRTGKTYAAEEVGRRLAGDGFVKLDFQTDLDLIAPLFGGPTSDVDAIMSRVADYKRVRLSKETAFVLFDEVQLCEHALNSLRFFSGSGWRICGTGSQLGVATRRRHLPFPSGVRQETMHPMTFEEFLWAVGEEQMADAIRSHALSLEPYPAHQEALRPVSPLPGCRRHARRRGRVRRALAKRQSNLALLAA</sequence>